<evidence type="ECO:0000313" key="4">
    <source>
        <dbReference type="Proteomes" id="UP000001194"/>
    </source>
</evidence>
<dbReference type="CDD" id="cd00882">
    <property type="entry name" value="Ras_like_GTPase"/>
    <property type="match status" value="1"/>
</dbReference>
<proteinExistence type="predicted"/>
<gene>
    <name evidence="3" type="ORF">LACBIDRAFT_302569</name>
</gene>
<dbReference type="AlphaFoldDB" id="B0DHW9"/>
<dbReference type="HOGENOM" id="CLU_1611050_0_0_1"/>
<dbReference type="GeneID" id="6079075"/>
<dbReference type="InParanoid" id="B0DHW9"/>
<evidence type="ECO:0000259" key="2">
    <source>
        <dbReference type="Pfam" id="PF01926"/>
    </source>
</evidence>
<dbReference type="InterPro" id="IPR006073">
    <property type="entry name" value="GTP-bd"/>
</dbReference>
<keyword evidence="4" id="KW-1185">Reference proteome</keyword>
<feature type="domain" description="G" evidence="2">
    <location>
        <begin position="86"/>
        <end position="145"/>
    </location>
</feature>
<feature type="region of interest" description="Disordered" evidence="1">
    <location>
        <begin position="1"/>
        <end position="81"/>
    </location>
</feature>
<dbReference type="Proteomes" id="UP000001194">
    <property type="component" value="Unassembled WGS sequence"/>
</dbReference>
<feature type="compositionally biased region" description="Polar residues" evidence="1">
    <location>
        <begin position="1"/>
        <end position="22"/>
    </location>
</feature>
<name>B0DHW9_LACBS</name>
<dbReference type="EMBL" id="DS547111">
    <property type="protein sequence ID" value="EDR05801.1"/>
    <property type="molecule type" value="Genomic_DNA"/>
</dbReference>
<dbReference type="RefSeq" id="XP_001883477.1">
    <property type="nucleotide sequence ID" value="XM_001883442.1"/>
</dbReference>
<organism evidence="4">
    <name type="scientific">Laccaria bicolor (strain S238N-H82 / ATCC MYA-4686)</name>
    <name type="common">Bicoloured deceiver</name>
    <name type="synonym">Laccaria laccata var. bicolor</name>
    <dbReference type="NCBI Taxonomy" id="486041"/>
    <lineage>
        <taxon>Eukaryota</taxon>
        <taxon>Fungi</taxon>
        <taxon>Dikarya</taxon>
        <taxon>Basidiomycota</taxon>
        <taxon>Agaricomycotina</taxon>
        <taxon>Agaricomycetes</taxon>
        <taxon>Agaricomycetidae</taxon>
        <taxon>Agaricales</taxon>
        <taxon>Agaricineae</taxon>
        <taxon>Hydnangiaceae</taxon>
        <taxon>Laccaria</taxon>
    </lineage>
</organism>
<dbReference type="KEGG" id="lbc:LACBIDRAFT_302569"/>
<dbReference type="GO" id="GO:0005525">
    <property type="term" value="F:GTP binding"/>
    <property type="evidence" value="ECO:0007669"/>
    <property type="project" value="InterPro"/>
</dbReference>
<evidence type="ECO:0000313" key="3">
    <source>
        <dbReference type="EMBL" id="EDR05801.1"/>
    </source>
</evidence>
<dbReference type="Pfam" id="PF01926">
    <property type="entry name" value="MMR_HSR1"/>
    <property type="match status" value="1"/>
</dbReference>
<protein>
    <submittedName>
        <fullName evidence="3">Predicted protein</fullName>
    </submittedName>
</protein>
<feature type="compositionally biased region" description="Low complexity" evidence="1">
    <location>
        <begin position="23"/>
        <end position="39"/>
    </location>
</feature>
<dbReference type="SUPFAM" id="SSF52540">
    <property type="entry name" value="P-loop containing nucleoside triphosphate hydrolases"/>
    <property type="match status" value="1"/>
</dbReference>
<feature type="compositionally biased region" description="Low complexity" evidence="1">
    <location>
        <begin position="68"/>
        <end position="81"/>
    </location>
</feature>
<reference evidence="3 4" key="1">
    <citation type="journal article" date="2008" name="Nature">
        <title>The genome of Laccaria bicolor provides insights into mycorrhizal symbiosis.</title>
        <authorList>
            <person name="Martin F."/>
            <person name="Aerts A."/>
            <person name="Ahren D."/>
            <person name="Brun A."/>
            <person name="Danchin E.G.J."/>
            <person name="Duchaussoy F."/>
            <person name="Gibon J."/>
            <person name="Kohler A."/>
            <person name="Lindquist E."/>
            <person name="Pereda V."/>
            <person name="Salamov A."/>
            <person name="Shapiro H.J."/>
            <person name="Wuyts J."/>
            <person name="Blaudez D."/>
            <person name="Buee M."/>
            <person name="Brokstein P."/>
            <person name="Canbaeck B."/>
            <person name="Cohen D."/>
            <person name="Courty P.E."/>
            <person name="Coutinho P.M."/>
            <person name="Delaruelle C."/>
            <person name="Detter J.C."/>
            <person name="Deveau A."/>
            <person name="DiFazio S."/>
            <person name="Duplessis S."/>
            <person name="Fraissinet-Tachet L."/>
            <person name="Lucic E."/>
            <person name="Frey-Klett P."/>
            <person name="Fourrey C."/>
            <person name="Feussner I."/>
            <person name="Gay G."/>
            <person name="Grimwood J."/>
            <person name="Hoegger P.J."/>
            <person name="Jain P."/>
            <person name="Kilaru S."/>
            <person name="Labbe J."/>
            <person name="Lin Y.C."/>
            <person name="Legue V."/>
            <person name="Le Tacon F."/>
            <person name="Marmeisse R."/>
            <person name="Melayah D."/>
            <person name="Montanini B."/>
            <person name="Muratet M."/>
            <person name="Nehls U."/>
            <person name="Niculita-Hirzel H."/>
            <person name="Oudot-Le Secq M.P."/>
            <person name="Peter M."/>
            <person name="Quesneville H."/>
            <person name="Rajashekar B."/>
            <person name="Reich M."/>
            <person name="Rouhier N."/>
            <person name="Schmutz J."/>
            <person name="Yin T."/>
            <person name="Chalot M."/>
            <person name="Henrissat B."/>
            <person name="Kuees U."/>
            <person name="Lucas S."/>
            <person name="Van de Peer Y."/>
            <person name="Podila G.K."/>
            <person name="Polle A."/>
            <person name="Pukkila P.J."/>
            <person name="Richardson P.M."/>
            <person name="Rouze P."/>
            <person name="Sanders I.R."/>
            <person name="Stajich J.E."/>
            <person name="Tunlid A."/>
            <person name="Tuskan G."/>
            <person name="Grigoriev I.V."/>
        </authorList>
    </citation>
    <scope>NUCLEOTIDE SEQUENCE [LARGE SCALE GENOMIC DNA]</scope>
    <source>
        <strain evidence="4">S238N-H82 / ATCC MYA-4686</strain>
    </source>
</reference>
<evidence type="ECO:0000256" key="1">
    <source>
        <dbReference type="SAM" id="MobiDB-lite"/>
    </source>
</evidence>
<dbReference type="OrthoDB" id="8954335at2759"/>
<sequence length="165" mass="18057">MSATVKTTVQLEPTTPQSTTKGKAQLTTKSKAKTQQQPPKKSKTKEESKPTKKSKTKELPQPTKKSNTKAPTKTQTKPQPTTKALIVILGRVGVGKSSFINTLAGNDDLRVGHSMERETRQSSVVEISRPNSEDTIAFLDSPGIDGDRPVDEVLRYLNGWLKRSA</sequence>
<dbReference type="Gene3D" id="3.40.50.300">
    <property type="entry name" value="P-loop containing nucleotide triphosphate hydrolases"/>
    <property type="match status" value="1"/>
</dbReference>
<dbReference type="InterPro" id="IPR027417">
    <property type="entry name" value="P-loop_NTPase"/>
</dbReference>
<accession>B0DHW9</accession>